<name>A0ABD5YC90_9EURY</name>
<evidence type="ECO:0000259" key="2">
    <source>
        <dbReference type="Pfam" id="PF24458"/>
    </source>
</evidence>
<organism evidence="3 4">
    <name type="scientific">Halorubrum yunnanense</name>
    <dbReference type="NCBI Taxonomy" id="1526162"/>
    <lineage>
        <taxon>Archaea</taxon>
        <taxon>Methanobacteriati</taxon>
        <taxon>Methanobacteriota</taxon>
        <taxon>Stenosarchaea group</taxon>
        <taxon>Halobacteria</taxon>
        <taxon>Halobacteriales</taxon>
        <taxon>Haloferacaceae</taxon>
        <taxon>Halorubrum</taxon>
    </lineage>
</organism>
<dbReference type="RefSeq" id="WP_267662506.1">
    <property type="nucleotide sequence ID" value="NZ_JAODIX010000003.1"/>
</dbReference>
<feature type="region of interest" description="Disordered" evidence="1">
    <location>
        <begin position="1"/>
        <end position="56"/>
    </location>
</feature>
<dbReference type="Proteomes" id="UP001596390">
    <property type="component" value="Unassembled WGS sequence"/>
</dbReference>
<accession>A0ABD5YC90</accession>
<evidence type="ECO:0000313" key="3">
    <source>
        <dbReference type="EMBL" id="MFC7185524.1"/>
    </source>
</evidence>
<proteinExistence type="predicted"/>
<evidence type="ECO:0000256" key="1">
    <source>
        <dbReference type="SAM" id="MobiDB-lite"/>
    </source>
</evidence>
<dbReference type="Pfam" id="PF24458">
    <property type="entry name" value="DUF7573"/>
    <property type="match status" value="1"/>
</dbReference>
<keyword evidence="4" id="KW-1185">Reference proteome</keyword>
<feature type="compositionally biased region" description="Low complexity" evidence="1">
    <location>
        <begin position="45"/>
        <end position="56"/>
    </location>
</feature>
<gene>
    <name evidence="3" type="ORF">ACFQMK_01130</name>
</gene>
<sequence length="85" mass="8821">MPEDRSLDEFAGGGVDDGPAAVDDERDDTDEEGDDADALDDADADPATPTAAWTTGGAACDRCGDSVARRWLDGDALVCAACKEW</sequence>
<dbReference type="EMBL" id="JBHSZZ010000003">
    <property type="protein sequence ID" value="MFC7185524.1"/>
    <property type="molecule type" value="Genomic_DNA"/>
</dbReference>
<reference evidence="3 4" key="1">
    <citation type="journal article" date="2019" name="Int. J. Syst. Evol. Microbiol.">
        <title>The Global Catalogue of Microorganisms (GCM) 10K type strain sequencing project: providing services to taxonomists for standard genome sequencing and annotation.</title>
        <authorList>
            <consortium name="The Broad Institute Genomics Platform"/>
            <consortium name="The Broad Institute Genome Sequencing Center for Infectious Disease"/>
            <person name="Wu L."/>
            <person name="Ma J."/>
        </authorList>
    </citation>
    <scope>NUCLEOTIDE SEQUENCE [LARGE SCALE GENOMIC DNA]</scope>
    <source>
        <strain evidence="3 4">Q85</strain>
    </source>
</reference>
<dbReference type="InterPro" id="IPR055995">
    <property type="entry name" value="DUF7573"/>
</dbReference>
<comment type="caution">
    <text evidence="3">The sequence shown here is derived from an EMBL/GenBank/DDBJ whole genome shotgun (WGS) entry which is preliminary data.</text>
</comment>
<evidence type="ECO:0000313" key="4">
    <source>
        <dbReference type="Proteomes" id="UP001596390"/>
    </source>
</evidence>
<feature type="domain" description="DUF7573" evidence="2">
    <location>
        <begin position="47"/>
        <end position="85"/>
    </location>
</feature>
<protein>
    <recommendedName>
        <fullName evidence="2">DUF7573 domain-containing protein</fullName>
    </recommendedName>
</protein>
<dbReference type="AlphaFoldDB" id="A0ABD5YC90"/>
<feature type="compositionally biased region" description="Acidic residues" evidence="1">
    <location>
        <begin position="22"/>
        <end position="44"/>
    </location>
</feature>